<keyword evidence="2" id="KW-0732">Signal</keyword>
<name>A0A6M2E253_XENCH</name>
<reference evidence="3" key="1">
    <citation type="submission" date="2020-03" db="EMBL/GenBank/DDBJ databases">
        <title>Transcriptomic Profiling of the Digestive Tract of the Rat Flea, Xenopsylla cheopis, Following Blood Feeding and Infection with Yersinia pestis.</title>
        <authorList>
            <person name="Bland D.M."/>
            <person name="Martens C.A."/>
            <person name="Virtaneva K."/>
            <person name="Kanakabandi K."/>
            <person name="Long D."/>
            <person name="Rosenke R."/>
            <person name="Saturday G.A."/>
            <person name="Hoyt F.H."/>
            <person name="Bruno D.P."/>
            <person name="Ribeiro J.M.C."/>
            <person name="Hinnebusch J."/>
        </authorList>
    </citation>
    <scope>NUCLEOTIDE SEQUENCE</scope>
</reference>
<dbReference type="AlphaFoldDB" id="A0A6M2E253"/>
<protein>
    <submittedName>
        <fullName evidence="3">Putative secreted protein</fullName>
    </submittedName>
</protein>
<keyword evidence="1" id="KW-1133">Transmembrane helix</keyword>
<proteinExistence type="predicted"/>
<evidence type="ECO:0000313" key="3">
    <source>
        <dbReference type="EMBL" id="NOV51431.1"/>
    </source>
</evidence>
<feature type="transmembrane region" description="Helical" evidence="1">
    <location>
        <begin position="36"/>
        <end position="57"/>
    </location>
</feature>
<evidence type="ECO:0000256" key="1">
    <source>
        <dbReference type="SAM" id="Phobius"/>
    </source>
</evidence>
<accession>A0A6M2E253</accession>
<keyword evidence="1" id="KW-0812">Transmembrane</keyword>
<keyword evidence="1" id="KW-0472">Membrane</keyword>
<feature type="signal peptide" evidence="2">
    <location>
        <begin position="1"/>
        <end position="26"/>
    </location>
</feature>
<feature type="chain" id="PRO_5026963376" evidence="2">
    <location>
        <begin position="27"/>
        <end position="71"/>
    </location>
</feature>
<organism evidence="3">
    <name type="scientific">Xenopsylla cheopis</name>
    <name type="common">Oriental rat flea</name>
    <name type="synonym">Pulex cheopis</name>
    <dbReference type="NCBI Taxonomy" id="163159"/>
    <lineage>
        <taxon>Eukaryota</taxon>
        <taxon>Metazoa</taxon>
        <taxon>Ecdysozoa</taxon>
        <taxon>Arthropoda</taxon>
        <taxon>Hexapoda</taxon>
        <taxon>Insecta</taxon>
        <taxon>Pterygota</taxon>
        <taxon>Neoptera</taxon>
        <taxon>Endopterygota</taxon>
        <taxon>Siphonaptera</taxon>
        <taxon>Pulicidae</taxon>
        <taxon>Xenopsyllinae</taxon>
        <taxon>Xenopsylla</taxon>
    </lineage>
</organism>
<sequence>MYIISRSNYRVQLMFMVLLWQHCVHAHSTYCQIPLLNFRVLIVVLNCIRFSIFKLILDEDVCLYFHYNHAF</sequence>
<evidence type="ECO:0000256" key="2">
    <source>
        <dbReference type="SAM" id="SignalP"/>
    </source>
</evidence>
<dbReference type="EMBL" id="GIIL01007705">
    <property type="protein sequence ID" value="NOV51431.1"/>
    <property type="molecule type" value="Transcribed_RNA"/>
</dbReference>